<dbReference type="Proteomes" id="UP000326838">
    <property type="component" value="Unassembled WGS sequence"/>
</dbReference>
<dbReference type="PANTHER" id="PTHR43489:SF7">
    <property type="entry name" value="3-DEHYDRO-D-GULOSIDE 4-EPIMERASE-RELATED"/>
    <property type="match status" value="1"/>
</dbReference>
<dbReference type="RefSeq" id="WP_150894040.1">
    <property type="nucleotide sequence ID" value="NZ_VYUY01000015.1"/>
</dbReference>
<dbReference type="SUPFAM" id="SSF51658">
    <property type="entry name" value="Xylose isomerase-like"/>
    <property type="match status" value="1"/>
</dbReference>
<dbReference type="AlphaFoldDB" id="A0A5N0TC06"/>
<keyword evidence="2" id="KW-0119">Carbohydrate metabolism</keyword>
<evidence type="ECO:0000259" key="3">
    <source>
        <dbReference type="Pfam" id="PF01261"/>
    </source>
</evidence>
<dbReference type="Gene3D" id="3.20.20.150">
    <property type="entry name" value="Divalent-metal-dependent TIM barrel enzymes"/>
    <property type="match status" value="1"/>
</dbReference>
<feature type="domain" description="Xylose isomerase-like TIM barrel" evidence="3">
    <location>
        <begin position="26"/>
        <end position="254"/>
    </location>
</feature>
<evidence type="ECO:0000256" key="2">
    <source>
        <dbReference type="ARBA" id="ARBA00023277"/>
    </source>
</evidence>
<dbReference type="InterPro" id="IPR013022">
    <property type="entry name" value="Xyl_isomerase-like_TIM-brl"/>
</dbReference>
<evidence type="ECO:0000313" key="5">
    <source>
        <dbReference type="Proteomes" id="UP000326838"/>
    </source>
</evidence>
<evidence type="ECO:0000313" key="4">
    <source>
        <dbReference type="EMBL" id="KAA9132281.1"/>
    </source>
</evidence>
<accession>A0A5N0TC06</accession>
<dbReference type="EMBL" id="VYUY01000015">
    <property type="protein sequence ID" value="KAA9132281.1"/>
    <property type="molecule type" value="Genomic_DNA"/>
</dbReference>
<reference evidence="5" key="1">
    <citation type="submission" date="2019-09" db="EMBL/GenBank/DDBJ databases">
        <title>Mumia zhuanghuii sp. nov. isolated from the intestinal contents of plateau pika (Ochotona curzoniae) in the Qinghai-Tibet plateau of China.</title>
        <authorList>
            <person name="Tian Z."/>
        </authorList>
    </citation>
    <scope>NUCLEOTIDE SEQUENCE [LARGE SCALE GENOMIC DNA]</scope>
    <source>
        <strain evidence="5">L-033</strain>
    </source>
</reference>
<keyword evidence="1" id="KW-0413">Isomerase</keyword>
<evidence type="ECO:0000256" key="1">
    <source>
        <dbReference type="ARBA" id="ARBA00023235"/>
    </source>
</evidence>
<dbReference type="PANTHER" id="PTHR43489">
    <property type="entry name" value="ISOMERASE"/>
    <property type="match status" value="1"/>
</dbReference>
<dbReference type="InterPro" id="IPR036237">
    <property type="entry name" value="Xyl_isomerase-like_sf"/>
</dbReference>
<name>A0A5N0TC06_9MICO</name>
<sequence>MTKFGSHGLVWSGTFDAEGFRHAVRKNAEAGFDILEIPLLDPFAFDVDAGRAVVEQEGVTVTASLGLSAATDISGDDPDRVAAGERLLLRAVDVVAALGGRYLAGVIYGAMRKHEAPATASGRRNGIEVLRRVADHAQAAGVVLALEVVNRYETNIINTARQGVVYLREIGHDNIRLHLDTYHMNIEESGMFEPFLEAAPMLGYVHIGESHRGYLGTGTVDFDATFRALAHIGYDGPIVFESFSTAIVDPNLSNTLGVWRNLWEDNEDLGRHALAFMRGRHRAVETIALH</sequence>
<dbReference type="GO" id="GO:0016853">
    <property type="term" value="F:isomerase activity"/>
    <property type="evidence" value="ECO:0007669"/>
    <property type="project" value="UniProtKB-KW"/>
</dbReference>
<keyword evidence="5" id="KW-1185">Reference proteome</keyword>
<proteinExistence type="predicted"/>
<protein>
    <submittedName>
        <fullName evidence="4">TIM barrel protein</fullName>
    </submittedName>
</protein>
<dbReference type="Pfam" id="PF01261">
    <property type="entry name" value="AP_endonuc_2"/>
    <property type="match status" value="1"/>
</dbReference>
<gene>
    <name evidence="4" type="ORF">F6B40_11295</name>
</gene>
<organism evidence="4 5">
    <name type="scientific">Microbacterium caowuchunii</name>
    <dbReference type="NCBI Taxonomy" id="2614638"/>
    <lineage>
        <taxon>Bacteria</taxon>
        <taxon>Bacillati</taxon>
        <taxon>Actinomycetota</taxon>
        <taxon>Actinomycetes</taxon>
        <taxon>Micrococcales</taxon>
        <taxon>Microbacteriaceae</taxon>
        <taxon>Microbacterium</taxon>
    </lineage>
</organism>
<dbReference type="InterPro" id="IPR050417">
    <property type="entry name" value="Sugar_Epim/Isomerase"/>
</dbReference>
<comment type="caution">
    <text evidence="4">The sequence shown here is derived from an EMBL/GenBank/DDBJ whole genome shotgun (WGS) entry which is preliminary data.</text>
</comment>